<dbReference type="VEuPathDB" id="FungiDB:ASPFODRAFT_202555"/>
<organism evidence="1 2">
    <name type="scientific">Aspergillus kawachii</name>
    <name type="common">White koji mold</name>
    <name type="synonym">Aspergillus awamori var. kawachi</name>
    <dbReference type="NCBI Taxonomy" id="1069201"/>
    <lineage>
        <taxon>Eukaryota</taxon>
        <taxon>Fungi</taxon>
        <taxon>Dikarya</taxon>
        <taxon>Ascomycota</taxon>
        <taxon>Pezizomycotina</taxon>
        <taxon>Eurotiomycetes</taxon>
        <taxon>Eurotiomycetidae</taxon>
        <taxon>Eurotiales</taxon>
        <taxon>Aspergillaceae</taxon>
        <taxon>Aspergillus</taxon>
        <taxon>Aspergillus subgen. Circumdati</taxon>
    </lineage>
</organism>
<evidence type="ECO:0000313" key="2">
    <source>
        <dbReference type="Proteomes" id="UP000075230"/>
    </source>
</evidence>
<protein>
    <submittedName>
        <fullName evidence="1">PQ loop repeat protein</fullName>
    </submittedName>
</protein>
<gene>
    <name evidence="1" type="ORF">RIB2604_02112590</name>
</gene>
<proteinExistence type="predicted"/>
<comment type="caution">
    <text evidence="1">The sequence shown here is derived from an EMBL/GenBank/DDBJ whole genome shotgun (WGS) entry which is preliminary data.</text>
</comment>
<name>A0A146FP82_ASPKA</name>
<reference evidence="2" key="2">
    <citation type="submission" date="2016-02" db="EMBL/GenBank/DDBJ databases">
        <title>Genome sequencing of Aspergillus luchuensis NBRC 4314.</title>
        <authorList>
            <person name="Yamada O."/>
        </authorList>
    </citation>
    <scope>NUCLEOTIDE SEQUENCE [LARGE SCALE GENOMIC DNA]</scope>
    <source>
        <strain evidence="2">RIB 2604</strain>
    </source>
</reference>
<dbReference type="Proteomes" id="UP000075230">
    <property type="component" value="Unassembled WGS sequence"/>
</dbReference>
<sequence length="241" mass="26148">MVKRRSDLVSFAGGSYRRPLRRTGVPELPLYLPIPRSRGTGTWTSGLEWITMTSRLRFLAVSRDSFPTPSLAGAPDLESNASPMASRPPPALISQRLSSSIGAPDWCYPLATTPRGTPDTADVIARAWGPLVTRLTCLVCWEMPLADSPIGVRLGCSDGKACLTGQIRCRGRIFPMLTVTDGHSRDEHSLNQHSPVTCKGTGTGKVFQDALPASRVYSPAMLYPYTIPTTDWSILSKVSST</sequence>
<accession>A0A146FP82</accession>
<reference evidence="1 2" key="1">
    <citation type="journal article" date="2016" name="DNA Res.">
        <title>Genome sequence of Aspergillus luchuensis NBRC 4314.</title>
        <authorList>
            <person name="Yamada O."/>
            <person name="Machida M."/>
            <person name="Hosoyama A."/>
            <person name="Goto M."/>
            <person name="Takahashi T."/>
            <person name="Futagami T."/>
            <person name="Yamagata Y."/>
            <person name="Takeuchi M."/>
            <person name="Kobayashi T."/>
            <person name="Koike H."/>
            <person name="Abe K."/>
            <person name="Asai K."/>
            <person name="Arita M."/>
            <person name="Fujita N."/>
            <person name="Fukuda K."/>
            <person name="Higa K."/>
            <person name="Horikawa H."/>
            <person name="Ishikawa T."/>
            <person name="Jinno K."/>
            <person name="Kato Y."/>
            <person name="Kirimura K."/>
            <person name="Mizutani O."/>
            <person name="Nakasone K."/>
            <person name="Sano M."/>
            <person name="Shiraishi Y."/>
            <person name="Tsukahara M."/>
            <person name="Gomi K."/>
        </authorList>
    </citation>
    <scope>NUCLEOTIDE SEQUENCE [LARGE SCALE GENOMIC DNA]</scope>
    <source>
        <strain evidence="1 2">RIB 2604</strain>
    </source>
</reference>
<dbReference type="EMBL" id="BCWF01000021">
    <property type="protein sequence ID" value="GAT27565.1"/>
    <property type="molecule type" value="Genomic_DNA"/>
</dbReference>
<evidence type="ECO:0000313" key="1">
    <source>
        <dbReference type="EMBL" id="GAT27565.1"/>
    </source>
</evidence>
<dbReference type="AlphaFoldDB" id="A0A146FP82"/>